<dbReference type="Pfam" id="PF03473">
    <property type="entry name" value="MOSC"/>
    <property type="match status" value="1"/>
</dbReference>
<dbReference type="PROSITE" id="PS51340">
    <property type="entry name" value="MOSC"/>
    <property type="match status" value="1"/>
</dbReference>
<gene>
    <name evidence="2" type="ORF">LRS13_07770</name>
</gene>
<proteinExistence type="predicted"/>
<dbReference type="Gene3D" id="2.40.33.20">
    <property type="entry name" value="PK beta-barrel domain-like"/>
    <property type="match status" value="1"/>
</dbReference>
<evidence type="ECO:0000313" key="2">
    <source>
        <dbReference type="EMBL" id="UUY05410.1"/>
    </source>
</evidence>
<organism evidence="2 3">
    <name type="scientific">Svornostia abyssi</name>
    <dbReference type="NCBI Taxonomy" id="2898438"/>
    <lineage>
        <taxon>Bacteria</taxon>
        <taxon>Bacillati</taxon>
        <taxon>Actinomycetota</taxon>
        <taxon>Thermoleophilia</taxon>
        <taxon>Solirubrobacterales</taxon>
        <taxon>Baekduiaceae</taxon>
        <taxon>Svornostia</taxon>
    </lineage>
</organism>
<dbReference type="EMBL" id="CP088295">
    <property type="protein sequence ID" value="UUY05410.1"/>
    <property type="molecule type" value="Genomic_DNA"/>
</dbReference>
<evidence type="ECO:0000313" key="3">
    <source>
        <dbReference type="Proteomes" id="UP001058860"/>
    </source>
</evidence>
<dbReference type="SUPFAM" id="SSF50800">
    <property type="entry name" value="PK beta-barrel domain-like"/>
    <property type="match status" value="1"/>
</dbReference>
<accession>A0ABY5PLJ5</accession>
<dbReference type="InterPro" id="IPR005302">
    <property type="entry name" value="MoCF_Sase_C"/>
</dbReference>
<reference evidence="3" key="1">
    <citation type="submission" date="2021-11" db="EMBL/GenBank/DDBJ databases">
        <title>Cultivation dependent microbiological survey of springs from the worlds oldest radium mine currently devoted to the extraction of radon-saturated water.</title>
        <authorList>
            <person name="Kapinusova G."/>
            <person name="Smrhova T."/>
            <person name="Strejcek M."/>
            <person name="Suman J."/>
            <person name="Jani K."/>
            <person name="Pajer P."/>
            <person name="Uhlik O."/>
        </authorList>
    </citation>
    <scope>NUCLEOTIDE SEQUENCE [LARGE SCALE GENOMIC DNA]</scope>
    <source>
        <strain evidence="3">J379</strain>
    </source>
</reference>
<dbReference type="InterPro" id="IPR011037">
    <property type="entry name" value="Pyrv_Knase-like_insert_dom_sf"/>
</dbReference>
<keyword evidence="3" id="KW-1185">Reference proteome</keyword>
<protein>
    <recommendedName>
        <fullName evidence="1">MOSC domain-containing protein</fullName>
    </recommendedName>
</protein>
<sequence length="257" mass="26705">MTGRHTERSTLAACVASILGARDVPLDELELRSWLAERGLGLVPVADAASFSWAGPWIARRPSVEDGEPRSVVMFGVPSGPIWDPAGTTDEILDGVVVAPLDVAVWPPAHGELTAGTVEAIVLAPEAEAPVVSVDAAVAIAGVGLEGDRYARGRGTFGSGRPGSALTLIDAAVLDELGPGLDHRRNVVVRGTDLNALVGRTFRLGEAICHGRRLCEPCAHLDRLNGGGVLRPLVHRGGLRADVVTGGEIRVGDALVP</sequence>
<name>A0ABY5PLJ5_9ACTN</name>
<evidence type="ECO:0000259" key="1">
    <source>
        <dbReference type="PROSITE" id="PS51340"/>
    </source>
</evidence>
<dbReference type="PANTHER" id="PTHR36930">
    <property type="entry name" value="METAL-SULFUR CLUSTER BIOSYNTHESIS PROTEINS YUAD-RELATED"/>
    <property type="match status" value="1"/>
</dbReference>
<dbReference type="PANTHER" id="PTHR36930:SF1">
    <property type="entry name" value="MOSC DOMAIN-CONTAINING PROTEIN"/>
    <property type="match status" value="1"/>
</dbReference>
<dbReference type="InterPro" id="IPR052716">
    <property type="entry name" value="MOSC_domain"/>
</dbReference>
<feature type="domain" description="MOSC" evidence="1">
    <location>
        <begin position="132"/>
        <end position="257"/>
    </location>
</feature>
<dbReference type="RefSeq" id="WP_353865870.1">
    <property type="nucleotide sequence ID" value="NZ_CP088295.1"/>
</dbReference>
<dbReference type="Proteomes" id="UP001058860">
    <property type="component" value="Chromosome"/>
</dbReference>